<feature type="domain" description="Retrovirus-related Pol polyprotein from transposon TNT 1-94-like beta-barrel" evidence="2">
    <location>
        <begin position="1"/>
        <end position="69"/>
    </location>
</feature>
<protein>
    <submittedName>
        <fullName evidence="3">Uncharacterized protein</fullName>
    </submittedName>
</protein>
<feature type="domain" description="GAG-pre-integrase" evidence="1">
    <location>
        <begin position="126"/>
        <end position="174"/>
    </location>
</feature>
<dbReference type="AlphaFoldDB" id="A0A151SQF2"/>
<proteinExistence type="predicted"/>
<keyword evidence="4" id="KW-1185">Reference proteome</keyword>
<dbReference type="InterPro" id="IPR054722">
    <property type="entry name" value="PolX-like_BBD"/>
</dbReference>
<sequence length="176" mass="19935">MTNDEANLSAKSSYQGSNNVKICNGVGLKIRNIGYSELSMPNTFRRFMLNQLLHVPSITKNLLSVSKFARDNRVYFEFFPDFCNVKTHDTNQIILQGRLQQGLYVFPNLRTTDSYSAYQAVTEFNPAQSLSNLQLWHVRLGHPSSKIVKIVLDKCQISCNTSNNLNCHSCCLGKVH</sequence>
<dbReference type="Gramene" id="C.cajan_03234.t">
    <property type="protein sequence ID" value="C.cajan_03234.t.cds1"/>
    <property type="gene ID" value="C.cajan_03234"/>
</dbReference>
<reference evidence="3 4" key="1">
    <citation type="journal article" date="2012" name="Nat. Biotechnol.">
        <title>Draft genome sequence of pigeonpea (Cajanus cajan), an orphan legume crop of resource-poor farmers.</title>
        <authorList>
            <person name="Varshney R.K."/>
            <person name="Chen W."/>
            <person name="Li Y."/>
            <person name="Bharti A.K."/>
            <person name="Saxena R.K."/>
            <person name="Schlueter J.A."/>
            <person name="Donoghue M.T."/>
            <person name="Azam S."/>
            <person name="Fan G."/>
            <person name="Whaley A.M."/>
            <person name="Farmer A.D."/>
            <person name="Sheridan J."/>
            <person name="Iwata A."/>
            <person name="Tuteja R."/>
            <person name="Penmetsa R.V."/>
            <person name="Wu W."/>
            <person name="Upadhyaya H.D."/>
            <person name="Yang S.P."/>
            <person name="Shah T."/>
            <person name="Saxena K.B."/>
            <person name="Michael T."/>
            <person name="McCombie W.R."/>
            <person name="Yang B."/>
            <person name="Zhang G."/>
            <person name="Yang H."/>
            <person name="Wang J."/>
            <person name="Spillane C."/>
            <person name="Cook D.R."/>
            <person name="May G.D."/>
            <person name="Xu X."/>
            <person name="Jackson S.A."/>
        </authorList>
    </citation>
    <scope>NUCLEOTIDE SEQUENCE [LARGE SCALE GENOMIC DNA]</scope>
    <source>
        <strain evidence="4">cv. Asha</strain>
    </source>
</reference>
<gene>
    <name evidence="3" type="ORF">KK1_003308</name>
</gene>
<organism evidence="3 4">
    <name type="scientific">Cajanus cajan</name>
    <name type="common">Pigeon pea</name>
    <name type="synonym">Cajanus indicus</name>
    <dbReference type="NCBI Taxonomy" id="3821"/>
    <lineage>
        <taxon>Eukaryota</taxon>
        <taxon>Viridiplantae</taxon>
        <taxon>Streptophyta</taxon>
        <taxon>Embryophyta</taxon>
        <taxon>Tracheophyta</taxon>
        <taxon>Spermatophyta</taxon>
        <taxon>Magnoliopsida</taxon>
        <taxon>eudicotyledons</taxon>
        <taxon>Gunneridae</taxon>
        <taxon>Pentapetalae</taxon>
        <taxon>rosids</taxon>
        <taxon>fabids</taxon>
        <taxon>Fabales</taxon>
        <taxon>Fabaceae</taxon>
        <taxon>Papilionoideae</taxon>
        <taxon>50 kb inversion clade</taxon>
        <taxon>NPAAA clade</taxon>
        <taxon>indigoferoid/millettioid clade</taxon>
        <taxon>Phaseoleae</taxon>
        <taxon>Cajanus</taxon>
    </lineage>
</organism>
<dbReference type="Proteomes" id="UP000075243">
    <property type="component" value="Chromosome 11"/>
</dbReference>
<dbReference type="InterPro" id="IPR025724">
    <property type="entry name" value="GAG-pre-integrase_dom"/>
</dbReference>
<accession>A0A151SQF2</accession>
<dbReference type="Pfam" id="PF22936">
    <property type="entry name" value="Pol_BBD"/>
    <property type="match status" value="1"/>
</dbReference>
<evidence type="ECO:0000259" key="1">
    <source>
        <dbReference type="Pfam" id="PF13976"/>
    </source>
</evidence>
<dbReference type="EMBL" id="CM003613">
    <property type="protein sequence ID" value="KYP57054.1"/>
    <property type="molecule type" value="Genomic_DNA"/>
</dbReference>
<evidence type="ECO:0000313" key="3">
    <source>
        <dbReference type="EMBL" id="KYP57054.1"/>
    </source>
</evidence>
<evidence type="ECO:0000259" key="2">
    <source>
        <dbReference type="Pfam" id="PF22936"/>
    </source>
</evidence>
<evidence type="ECO:0000313" key="4">
    <source>
        <dbReference type="Proteomes" id="UP000075243"/>
    </source>
</evidence>
<dbReference type="Pfam" id="PF13976">
    <property type="entry name" value="gag_pre-integrs"/>
    <property type="match status" value="1"/>
</dbReference>
<name>A0A151SQF2_CAJCA</name>